<keyword evidence="3" id="KW-1185">Reference proteome</keyword>
<sequence>MLFPLSISLAKSALLIGAIPLNAELPSSNDVDPARVTIRAESDLHFGTFMVFGTGRRTVSANGLVTDDAIVALEGSTPSPARFTVTYDRGNQSRRVLDIEIDLHVYDTSRVTVDGIEADVSSIQTDIPGATRLESGRPIRISIPNCRTRICTSTFSVGGTLTVSRSYGGASLTVPLPVYVELVSEGRPRR</sequence>
<dbReference type="EMBL" id="RAHX01000001">
    <property type="protein sequence ID" value="RJY09147.1"/>
    <property type="molecule type" value="Genomic_DNA"/>
</dbReference>
<dbReference type="Proteomes" id="UP000285232">
    <property type="component" value="Unassembled WGS sequence"/>
</dbReference>
<evidence type="ECO:0000313" key="3">
    <source>
        <dbReference type="Proteomes" id="UP000285232"/>
    </source>
</evidence>
<dbReference type="RefSeq" id="WP_120048153.1">
    <property type="nucleotide sequence ID" value="NZ_RAHX01000001.1"/>
</dbReference>
<dbReference type="OrthoDB" id="7409826at2"/>
<evidence type="ECO:0000256" key="1">
    <source>
        <dbReference type="SAM" id="SignalP"/>
    </source>
</evidence>
<dbReference type="Pfam" id="PF14352">
    <property type="entry name" value="DUF4402"/>
    <property type="match status" value="1"/>
</dbReference>
<comment type="caution">
    <text evidence="2">The sequence shown here is derived from an EMBL/GenBank/DDBJ whole genome shotgun (WGS) entry which is preliminary data.</text>
</comment>
<evidence type="ECO:0000313" key="2">
    <source>
        <dbReference type="EMBL" id="RJY09147.1"/>
    </source>
</evidence>
<gene>
    <name evidence="2" type="ORF">D6201_07035</name>
</gene>
<reference evidence="2 3" key="1">
    <citation type="journal article" date="2017" name="Int. J. Syst. Evol. Microbiol.">
        <title>Erythrobacter aquimixticola sp. nov., isolated from the junction between the ocean and a freshwater spring.</title>
        <authorList>
            <person name="Park S."/>
            <person name="Jung Y.T."/>
            <person name="Choi S.J."/>
            <person name="Yoon J.H."/>
        </authorList>
    </citation>
    <scope>NUCLEOTIDE SEQUENCE [LARGE SCALE GENOMIC DNA]</scope>
    <source>
        <strain evidence="2 3">JSSK-14</strain>
    </source>
</reference>
<keyword evidence="1" id="KW-0732">Signal</keyword>
<protein>
    <submittedName>
        <fullName evidence="2">DUF4402 domain-containing protein</fullName>
    </submittedName>
</protein>
<feature type="chain" id="PRO_5019189202" evidence="1">
    <location>
        <begin position="24"/>
        <end position="190"/>
    </location>
</feature>
<organism evidence="2 3">
    <name type="scientific">Aurantiacibacter aquimixticola</name>
    <dbReference type="NCBI Taxonomy" id="1958945"/>
    <lineage>
        <taxon>Bacteria</taxon>
        <taxon>Pseudomonadati</taxon>
        <taxon>Pseudomonadota</taxon>
        <taxon>Alphaproteobacteria</taxon>
        <taxon>Sphingomonadales</taxon>
        <taxon>Erythrobacteraceae</taxon>
        <taxon>Aurantiacibacter</taxon>
    </lineage>
</organism>
<proteinExistence type="predicted"/>
<accession>A0A419RTN0</accession>
<feature type="signal peptide" evidence="1">
    <location>
        <begin position="1"/>
        <end position="23"/>
    </location>
</feature>
<name>A0A419RTN0_9SPHN</name>
<dbReference type="AlphaFoldDB" id="A0A419RTN0"/>
<dbReference type="InterPro" id="IPR025514">
    <property type="entry name" value="DUF4402"/>
</dbReference>